<protein>
    <submittedName>
        <fullName evidence="4">Col_cuticle_N domain-containing protein</fullName>
    </submittedName>
</protein>
<sequence>MSTGLLSADNLRTTTFAIAFGAVIFLAALISAISMLTTTNDESSNGGLPSECSSLSNGWRESFTSEQRDRFKAILLRENLGAETVKRPTGDIVSEAEKIQKETSNADKAPVPFIKEDGDGERASMSSSAFNCTVGCNPQTISISPLCRLIPPLSLLHLVFGPITKSLVHIILPHSLNSS</sequence>
<dbReference type="AlphaFoldDB" id="A0A0M3IMC1"/>
<dbReference type="WBParaSite" id="ALUE_0001989901-mRNA-1">
    <property type="protein sequence ID" value="ALUE_0001989901-mRNA-1"/>
    <property type="gene ID" value="ALUE_0001989901"/>
</dbReference>
<evidence type="ECO:0000313" key="4">
    <source>
        <dbReference type="WBParaSite" id="ALUE_0001989901-mRNA-1"/>
    </source>
</evidence>
<evidence type="ECO:0000256" key="1">
    <source>
        <dbReference type="SAM" id="MobiDB-lite"/>
    </source>
</evidence>
<keyword evidence="2" id="KW-0472">Membrane</keyword>
<dbReference type="Proteomes" id="UP000036681">
    <property type="component" value="Unplaced"/>
</dbReference>
<keyword evidence="2" id="KW-1133">Transmembrane helix</keyword>
<accession>A0A0M3IMC1</accession>
<keyword evidence="2" id="KW-0812">Transmembrane</keyword>
<reference evidence="4" key="1">
    <citation type="submission" date="2017-02" db="UniProtKB">
        <authorList>
            <consortium name="WormBaseParasite"/>
        </authorList>
    </citation>
    <scope>IDENTIFICATION</scope>
</reference>
<organism evidence="3 4">
    <name type="scientific">Ascaris lumbricoides</name>
    <name type="common">Giant roundworm</name>
    <dbReference type="NCBI Taxonomy" id="6252"/>
    <lineage>
        <taxon>Eukaryota</taxon>
        <taxon>Metazoa</taxon>
        <taxon>Ecdysozoa</taxon>
        <taxon>Nematoda</taxon>
        <taxon>Chromadorea</taxon>
        <taxon>Rhabditida</taxon>
        <taxon>Spirurina</taxon>
        <taxon>Ascaridomorpha</taxon>
        <taxon>Ascaridoidea</taxon>
        <taxon>Ascarididae</taxon>
        <taxon>Ascaris</taxon>
    </lineage>
</organism>
<feature type="transmembrane region" description="Helical" evidence="2">
    <location>
        <begin position="16"/>
        <end position="36"/>
    </location>
</feature>
<keyword evidence="3" id="KW-1185">Reference proteome</keyword>
<proteinExistence type="predicted"/>
<name>A0A0M3IMC1_ASCLU</name>
<evidence type="ECO:0000313" key="3">
    <source>
        <dbReference type="Proteomes" id="UP000036681"/>
    </source>
</evidence>
<evidence type="ECO:0000256" key="2">
    <source>
        <dbReference type="SAM" id="Phobius"/>
    </source>
</evidence>
<feature type="region of interest" description="Disordered" evidence="1">
    <location>
        <begin position="40"/>
        <end position="59"/>
    </location>
</feature>